<dbReference type="Pfam" id="PF00059">
    <property type="entry name" value="Lectin_C"/>
    <property type="match status" value="1"/>
</dbReference>
<dbReference type="InterPro" id="IPR001304">
    <property type="entry name" value="C-type_lectin-like"/>
</dbReference>
<accession>A0A914A6U8</accession>
<organism evidence="3 4">
    <name type="scientific">Patiria miniata</name>
    <name type="common">Bat star</name>
    <name type="synonym">Asterina miniata</name>
    <dbReference type="NCBI Taxonomy" id="46514"/>
    <lineage>
        <taxon>Eukaryota</taxon>
        <taxon>Metazoa</taxon>
        <taxon>Echinodermata</taxon>
        <taxon>Eleutherozoa</taxon>
        <taxon>Asterozoa</taxon>
        <taxon>Asteroidea</taxon>
        <taxon>Valvatacea</taxon>
        <taxon>Valvatida</taxon>
        <taxon>Asterinidae</taxon>
        <taxon>Patiria</taxon>
    </lineage>
</organism>
<dbReference type="PROSITE" id="PS50041">
    <property type="entry name" value="C_TYPE_LECTIN_2"/>
    <property type="match status" value="1"/>
</dbReference>
<keyword evidence="4" id="KW-1185">Reference proteome</keyword>
<dbReference type="Proteomes" id="UP000887568">
    <property type="component" value="Unplaced"/>
</dbReference>
<proteinExistence type="predicted"/>
<feature type="region of interest" description="Disordered" evidence="1">
    <location>
        <begin position="100"/>
        <end position="144"/>
    </location>
</feature>
<dbReference type="InterPro" id="IPR016187">
    <property type="entry name" value="CTDL_fold"/>
</dbReference>
<dbReference type="SMART" id="SM00034">
    <property type="entry name" value="CLECT"/>
    <property type="match status" value="1"/>
</dbReference>
<protein>
    <recommendedName>
        <fullName evidence="2">C-type lectin domain-containing protein</fullName>
    </recommendedName>
</protein>
<evidence type="ECO:0000313" key="3">
    <source>
        <dbReference type="EnsemblMetazoa" id="XP_038059523.1"/>
    </source>
</evidence>
<dbReference type="GeneID" id="119730607"/>
<feature type="compositionally biased region" description="Polar residues" evidence="1">
    <location>
        <begin position="128"/>
        <end position="142"/>
    </location>
</feature>
<evidence type="ECO:0000259" key="2">
    <source>
        <dbReference type="PROSITE" id="PS50041"/>
    </source>
</evidence>
<dbReference type="Gene3D" id="3.10.100.10">
    <property type="entry name" value="Mannose-Binding Protein A, subunit A"/>
    <property type="match status" value="1"/>
</dbReference>
<dbReference type="PANTHER" id="PTHR22803">
    <property type="entry name" value="MANNOSE, PHOSPHOLIPASE, LECTIN RECEPTOR RELATED"/>
    <property type="match status" value="1"/>
</dbReference>
<reference evidence="3" key="1">
    <citation type="submission" date="2022-11" db="UniProtKB">
        <authorList>
            <consortium name="EnsemblMetazoa"/>
        </authorList>
    </citation>
    <scope>IDENTIFICATION</scope>
</reference>
<dbReference type="InterPro" id="IPR050111">
    <property type="entry name" value="C-type_lectin/snaclec_domain"/>
</dbReference>
<dbReference type="AlphaFoldDB" id="A0A914A6U8"/>
<sequence>MVASCTAACGCFIGQCEPGWVQFRDHCYKFVPRSKLSVTFHEAEAYCQGFSTLNGTGHLASVQDQDENDFILDIATMAGMRGNFWIGFTDTQNEGTFVWTDGSPTPYKNWRSGSPDDGGSGRSEDQAEMSSTREWNDTNGDSKTLRRGFMCKMPVFDKKKFVTRACSGK</sequence>
<dbReference type="OrthoDB" id="441660at2759"/>
<dbReference type="EnsemblMetazoa" id="XM_038203595.1">
    <property type="protein sequence ID" value="XP_038059523.1"/>
    <property type="gene ID" value="LOC119730607"/>
</dbReference>
<dbReference type="InterPro" id="IPR016186">
    <property type="entry name" value="C-type_lectin-like/link_sf"/>
</dbReference>
<dbReference type="SUPFAM" id="SSF56436">
    <property type="entry name" value="C-type lectin-like"/>
    <property type="match status" value="1"/>
</dbReference>
<evidence type="ECO:0000313" key="4">
    <source>
        <dbReference type="Proteomes" id="UP000887568"/>
    </source>
</evidence>
<dbReference type="OMA" id="EMSSTRE"/>
<evidence type="ECO:0000256" key="1">
    <source>
        <dbReference type="SAM" id="MobiDB-lite"/>
    </source>
</evidence>
<name>A0A914A6U8_PATMI</name>
<feature type="domain" description="C-type lectin" evidence="2">
    <location>
        <begin position="23"/>
        <end position="139"/>
    </location>
</feature>
<dbReference type="RefSeq" id="XP_038059523.1">
    <property type="nucleotide sequence ID" value="XM_038203595.1"/>
</dbReference>